<accession>A0A432ZZ06</accession>
<dbReference type="OrthoDB" id="2443657at2759"/>
<feature type="transmembrane region" description="Helical" evidence="1">
    <location>
        <begin position="20"/>
        <end position="44"/>
    </location>
</feature>
<gene>
    <name evidence="2" type="ORF">BC936DRAFT_143356</name>
</gene>
<name>A0A432ZZ06_9FUNG</name>
<comment type="caution">
    <text evidence="2">The sequence shown here is derived from an EMBL/GenBank/DDBJ whole genome shotgun (WGS) entry which is preliminary data.</text>
</comment>
<evidence type="ECO:0000313" key="3">
    <source>
        <dbReference type="Proteomes" id="UP000268093"/>
    </source>
</evidence>
<evidence type="ECO:0000313" key="2">
    <source>
        <dbReference type="EMBL" id="RUO95727.1"/>
    </source>
</evidence>
<dbReference type="Proteomes" id="UP000268093">
    <property type="component" value="Unassembled WGS sequence"/>
</dbReference>
<keyword evidence="1" id="KW-0472">Membrane</keyword>
<keyword evidence="1" id="KW-0812">Transmembrane</keyword>
<keyword evidence="1" id="KW-1133">Transmembrane helix</keyword>
<protein>
    <submittedName>
        <fullName evidence="2">Uncharacterized protein</fullName>
    </submittedName>
</protein>
<dbReference type="EMBL" id="RBNI01026456">
    <property type="protein sequence ID" value="RUO95727.1"/>
    <property type="molecule type" value="Genomic_DNA"/>
</dbReference>
<reference evidence="2 3" key="1">
    <citation type="journal article" date="2018" name="New Phytol.">
        <title>Phylogenomics of Endogonaceae and evolution of mycorrhizas within Mucoromycota.</title>
        <authorList>
            <person name="Chang Y."/>
            <person name="Desiro A."/>
            <person name="Na H."/>
            <person name="Sandor L."/>
            <person name="Lipzen A."/>
            <person name="Clum A."/>
            <person name="Barry K."/>
            <person name="Grigoriev I.V."/>
            <person name="Martin F.M."/>
            <person name="Stajich J.E."/>
            <person name="Smith M.E."/>
            <person name="Bonito G."/>
            <person name="Spatafora J.W."/>
        </authorList>
    </citation>
    <scope>NUCLEOTIDE SEQUENCE [LARGE SCALE GENOMIC DNA]</scope>
    <source>
        <strain evidence="2 3">GMNB39</strain>
    </source>
</reference>
<organism evidence="2 3">
    <name type="scientific">Jimgerdemannia flammicorona</name>
    <dbReference type="NCBI Taxonomy" id="994334"/>
    <lineage>
        <taxon>Eukaryota</taxon>
        <taxon>Fungi</taxon>
        <taxon>Fungi incertae sedis</taxon>
        <taxon>Mucoromycota</taxon>
        <taxon>Mucoromycotina</taxon>
        <taxon>Endogonomycetes</taxon>
        <taxon>Endogonales</taxon>
        <taxon>Endogonaceae</taxon>
        <taxon>Jimgerdemannia</taxon>
    </lineage>
</organism>
<sequence>MTVSRFIQITLIRSSSSNGWVWQDLSLILSLTGIIIANVIARIVRLDHDVRSEKDGDDQENTKLQKMAVWGECKFYRIVIYIRILLQGCFRQAPANITNETIDEALVARDENIKCNIQHIPETPKTGDWTFSWIYKIQKQVHETQVDIHTIDIDPDVHIPFTWYSSIKGVGKIRQYDIGCIIHLYQHMDNLISRKDKLVSSNLKHK</sequence>
<evidence type="ECO:0000256" key="1">
    <source>
        <dbReference type="SAM" id="Phobius"/>
    </source>
</evidence>
<keyword evidence="3" id="KW-1185">Reference proteome</keyword>
<dbReference type="AlphaFoldDB" id="A0A432ZZ06"/>
<proteinExistence type="predicted"/>